<dbReference type="CDD" id="cd03143">
    <property type="entry name" value="A4_beta-galactosidase_middle_domain"/>
    <property type="match status" value="1"/>
</dbReference>
<comment type="caution">
    <text evidence="3">The sequence shown here is derived from an EMBL/GenBank/DDBJ whole genome shotgun (WGS) entry which is preliminary data.</text>
</comment>
<reference evidence="3 4" key="1">
    <citation type="submission" date="2018-07" db="EMBL/GenBank/DDBJ databases">
        <title>Dyella tabacisoli L4-6T, whole genome shotgun sequence.</title>
        <authorList>
            <person name="Zhou X.-K."/>
            <person name="Li W.-J."/>
            <person name="Duan Y.-Q."/>
        </authorList>
    </citation>
    <scope>NUCLEOTIDE SEQUENCE [LARGE SCALE GENOMIC DNA]</scope>
    <source>
        <strain evidence="3 4">L4-6</strain>
    </source>
</reference>
<evidence type="ECO:0000313" key="3">
    <source>
        <dbReference type="EMBL" id="RDD80454.1"/>
    </source>
</evidence>
<dbReference type="EMBL" id="QQAH01000016">
    <property type="protein sequence ID" value="RDD80454.1"/>
    <property type="molecule type" value="Genomic_DNA"/>
</dbReference>
<evidence type="ECO:0000313" key="4">
    <source>
        <dbReference type="Proteomes" id="UP000253782"/>
    </source>
</evidence>
<feature type="compositionally biased region" description="Polar residues" evidence="1">
    <location>
        <begin position="153"/>
        <end position="170"/>
    </location>
</feature>
<organism evidence="3 4">
    <name type="scientific">Dyella tabacisoli</name>
    <dbReference type="NCBI Taxonomy" id="2282381"/>
    <lineage>
        <taxon>Bacteria</taxon>
        <taxon>Pseudomonadati</taxon>
        <taxon>Pseudomonadota</taxon>
        <taxon>Gammaproteobacteria</taxon>
        <taxon>Lysobacterales</taxon>
        <taxon>Rhodanobacteraceae</taxon>
        <taxon>Dyella</taxon>
    </lineage>
</organism>
<proteinExistence type="predicted"/>
<sequence length="393" mass="43432">MSRTALSVTLIVLTAVGLAVGGFFMMFERKETEVTTPARGEALYNRFFALERTLAKLDVPVTSLTTLAPARLPLQPDDTLVLGADVSRIDTGTAARIVDWVREGGHLVLPVKSLDEVSHTPLFEALDVLDAKTAGKGCITLDAAADPAKPTGQAPSKQAPSKQVSSTQGENDFEWCGPRFHLHSALMKQADATIGNEKDGYFFVRTDLESGKLSVLSSLVPLEGEQLRQAAQQRFAWRLLAPHIDDGHVYLVYALDQPLFWTLLLTRGWPALLALSLLLAGWMAMRSERLGPLLPVPLLQRRALLEHVQAVGEFLFRRDNGRSLHELVCSALLARVRRRDPVCAMLHGDALYQRLAERYRLDCAQLARAFHPPANAMAFRESVVTLARLRKML</sequence>
<name>A0A369UI78_9GAMM</name>
<dbReference type="Proteomes" id="UP000253782">
    <property type="component" value="Unassembled WGS sequence"/>
</dbReference>
<dbReference type="InterPro" id="IPR025646">
    <property type="entry name" value="DUF4350"/>
</dbReference>
<evidence type="ECO:0000259" key="2">
    <source>
        <dbReference type="Pfam" id="PF14258"/>
    </source>
</evidence>
<evidence type="ECO:0000256" key="1">
    <source>
        <dbReference type="SAM" id="MobiDB-lite"/>
    </source>
</evidence>
<dbReference type="OrthoDB" id="6638317at2"/>
<dbReference type="AlphaFoldDB" id="A0A369UI78"/>
<dbReference type="RefSeq" id="WP_114846579.1">
    <property type="nucleotide sequence ID" value="NZ_JBHSPE010000025.1"/>
</dbReference>
<dbReference type="Pfam" id="PF14258">
    <property type="entry name" value="DUF4350"/>
    <property type="match status" value="1"/>
</dbReference>
<protein>
    <submittedName>
        <fullName evidence="3">DUF4350 domain-containing protein</fullName>
    </submittedName>
</protein>
<keyword evidence="4" id="KW-1185">Reference proteome</keyword>
<feature type="region of interest" description="Disordered" evidence="1">
    <location>
        <begin position="146"/>
        <end position="170"/>
    </location>
</feature>
<accession>A0A369UI78</accession>
<feature type="domain" description="DUF4350" evidence="2">
    <location>
        <begin position="49"/>
        <end position="240"/>
    </location>
</feature>
<gene>
    <name evidence="3" type="ORF">DVJ77_16255</name>
</gene>